<name>A0A445M1X2_GLYSO</name>
<evidence type="ECO:0000256" key="4">
    <source>
        <dbReference type="ARBA" id="ARBA00023163"/>
    </source>
</evidence>
<reference evidence="7 8" key="1">
    <citation type="submission" date="2018-09" db="EMBL/GenBank/DDBJ databases">
        <title>A high-quality reference genome of wild soybean provides a powerful tool to mine soybean genomes.</title>
        <authorList>
            <person name="Xie M."/>
            <person name="Chung C.Y.L."/>
            <person name="Li M.-W."/>
            <person name="Wong F.-L."/>
            <person name="Chan T.-F."/>
            <person name="Lam H.-M."/>
        </authorList>
    </citation>
    <scope>NUCLEOTIDE SEQUENCE [LARGE SCALE GENOMIC DNA]</scope>
    <source>
        <strain evidence="8">cv. W05</strain>
        <tissue evidence="7">Hypocotyl of etiolated seedlings</tissue>
    </source>
</reference>
<evidence type="ECO:0000256" key="5">
    <source>
        <dbReference type="ARBA" id="ARBA00023242"/>
    </source>
</evidence>
<evidence type="ECO:0000256" key="2">
    <source>
        <dbReference type="ARBA" id="ARBA00023015"/>
    </source>
</evidence>
<comment type="subcellular location">
    <subcellularLocation>
        <location evidence="1">Nucleus</location>
    </subcellularLocation>
</comment>
<accession>A0A445M1X2</accession>
<dbReference type="AlphaFoldDB" id="A0A445M1X2"/>
<evidence type="ECO:0000256" key="3">
    <source>
        <dbReference type="ARBA" id="ARBA00023125"/>
    </source>
</evidence>
<proteinExistence type="predicted"/>
<dbReference type="Pfam" id="PF03754">
    <property type="entry name" value="At2g31720-like"/>
    <property type="match status" value="1"/>
</dbReference>
<keyword evidence="4" id="KW-0804">Transcription</keyword>
<organism evidence="7 8">
    <name type="scientific">Glycine soja</name>
    <name type="common">Wild soybean</name>
    <dbReference type="NCBI Taxonomy" id="3848"/>
    <lineage>
        <taxon>Eukaryota</taxon>
        <taxon>Viridiplantae</taxon>
        <taxon>Streptophyta</taxon>
        <taxon>Embryophyta</taxon>
        <taxon>Tracheophyta</taxon>
        <taxon>Spermatophyta</taxon>
        <taxon>Magnoliopsida</taxon>
        <taxon>eudicotyledons</taxon>
        <taxon>Gunneridae</taxon>
        <taxon>Pentapetalae</taxon>
        <taxon>rosids</taxon>
        <taxon>fabids</taxon>
        <taxon>Fabales</taxon>
        <taxon>Fabaceae</taxon>
        <taxon>Papilionoideae</taxon>
        <taxon>50 kb inversion clade</taxon>
        <taxon>NPAAA clade</taxon>
        <taxon>indigoferoid/millettioid clade</taxon>
        <taxon>Phaseoleae</taxon>
        <taxon>Glycine</taxon>
        <taxon>Glycine subgen. Soja</taxon>
    </lineage>
</organism>
<keyword evidence="5" id="KW-0539">Nucleus</keyword>
<evidence type="ECO:0000313" key="7">
    <source>
        <dbReference type="EMBL" id="RZC29491.1"/>
    </source>
</evidence>
<dbReference type="GO" id="GO:0003677">
    <property type="term" value="F:DNA binding"/>
    <property type="evidence" value="ECO:0007669"/>
    <property type="project" value="UniProtKB-KW"/>
</dbReference>
<protein>
    <submittedName>
        <fullName evidence="7">B3 domain-containing protein</fullName>
    </submittedName>
</protein>
<dbReference type="PANTHER" id="PTHR31541:SF33">
    <property type="entry name" value="DUF313 DOMAIN PROTEIN"/>
    <property type="match status" value="1"/>
</dbReference>
<sequence>FILFTTMRDLKTLKELVASVTDWKSLEKMSCKPFKPSILHLAISQDAPHLYSEEQLIQLKKLSKLLPSAESKPNTNKTDKRVTKKRQIEERPKEERVMPATIKKPRKIILEQNGPSPYLSRRIILGHSGPSPDLPPRRIILEHSGPSPDLPMQFKNRIAELSGYDLKYLMHKRLFLSDVKPNNNRLSMPINEIMCEFLTQAEIEKLDERNGRNGKGRLVGLELTVLDPCLREFTLPLKKWSMQRTDTYNLVTDWNSIVSTNKFEEGQELQIWSFRVDNNLYLLLNKL</sequence>
<dbReference type="SUPFAM" id="SSF101936">
    <property type="entry name" value="DNA-binding pseudobarrel domain"/>
    <property type="match status" value="1"/>
</dbReference>
<evidence type="ECO:0000256" key="6">
    <source>
        <dbReference type="SAM" id="MobiDB-lite"/>
    </source>
</evidence>
<evidence type="ECO:0000256" key="1">
    <source>
        <dbReference type="ARBA" id="ARBA00004123"/>
    </source>
</evidence>
<dbReference type="Proteomes" id="UP000289340">
    <property type="component" value="Chromosome 1"/>
</dbReference>
<dbReference type="InterPro" id="IPR015300">
    <property type="entry name" value="DNA-bd_pseudobarrel_sf"/>
</dbReference>
<keyword evidence="2" id="KW-0805">Transcription regulation</keyword>
<feature type="region of interest" description="Disordered" evidence="6">
    <location>
        <begin position="67"/>
        <end position="96"/>
    </location>
</feature>
<feature type="non-terminal residue" evidence="7">
    <location>
        <position position="1"/>
    </location>
</feature>
<keyword evidence="8" id="KW-1185">Reference proteome</keyword>
<dbReference type="InterPro" id="IPR005508">
    <property type="entry name" value="At2g31720-like"/>
</dbReference>
<feature type="compositionally biased region" description="Basic and acidic residues" evidence="6">
    <location>
        <begin position="77"/>
        <end position="96"/>
    </location>
</feature>
<comment type="caution">
    <text evidence="7">The sequence shown here is derived from an EMBL/GenBank/DDBJ whole genome shotgun (WGS) entry which is preliminary data.</text>
</comment>
<dbReference type="EMBL" id="QZWG01000001">
    <property type="protein sequence ID" value="RZC29491.1"/>
    <property type="molecule type" value="Genomic_DNA"/>
</dbReference>
<gene>
    <name evidence="7" type="ORF">D0Y65_001182</name>
</gene>
<dbReference type="PANTHER" id="PTHR31541">
    <property type="entry name" value="B3 DOMAIN PLANT PROTEIN-RELATED"/>
    <property type="match status" value="1"/>
</dbReference>
<keyword evidence="3" id="KW-0238">DNA-binding</keyword>
<evidence type="ECO:0000313" key="8">
    <source>
        <dbReference type="Proteomes" id="UP000289340"/>
    </source>
</evidence>
<dbReference type="GO" id="GO:0005634">
    <property type="term" value="C:nucleus"/>
    <property type="evidence" value="ECO:0007669"/>
    <property type="project" value="UniProtKB-SubCell"/>
</dbReference>
<dbReference type="Gene3D" id="2.40.330.10">
    <property type="entry name" value="DNA-binding pseudobarrel domain"/>
    <property type="match status" value="1"/>
</dbReference>